<dbReference type="OrthoDB" id="437at2759"/>
<gene>
    <name evidence="11" type="ORF">KP79_PYT01876</name>
</gene>
<reference evidence="11 12" key="1">
    <citation type="journal article" date="2017" name="Nat. Ecol. Evol.">
        <title>Scallop genome provides insights into evolution of bilaterian karyotype and development.</title>
        <authorList>
            <person name="Wang S."/>
            <person name="Zhang J."/>
            <person name="Jiao W."/>
            <person name="Li J."/>
            <person name="Xun X."/>
            <person name="Sun Y."/>
            <person name="Guo X."/>
            <person name="Huan P."/>
            <person name="Dong B."/>
            <person name="Zhang L."/>
            <person name="Hu X."/>
            <person name="Sun X."/>
            <person name="Wang J."/>
            <person name="Zhao C."/>
            <person name="Wang Y."/>
            <person name="Wang D."/>
            <person name="Huang X."/>
            <person name="Wang R."/>
            <person name="Lv J."/>
            <person name="Li Y."/>
            <person name="Zhang Z."/>
            <person name="Liu B."/>
            <person name="Lu W."/>
            <person name="Hui Y."/>
            <person name="Liang J."/>
            <person name="Zhou Z."/>
            <person name="Hou R."/>
            <person name="Li X."/>
            <person name="Liu Y."/>
            <person name="Li H."/>
            <person name="Ning X."/>
            <person name="Lin Y."/>
            <person name="Zhao L."/>
            <person name="Xing Q."/>
            <person name="Dou J."/>
            <person name="Li Y."/>
            <person name="Mao J."/>
            <person name="Guo H."/>
            <person name="Dou H."/>
            <person name="Li T."/>
            <person name="Mu C."/>
            <person name="Jiang W."/>
            <person name="Fu Q."/>
            <person name="Fu X."/>
            <person name="Miao Y."/>
            <person name="Liu J."/>
            <person name="Yu Q."/>
            <person name="Li R."/>
            <person name="Liao H."/>
            <person name="Li X."/>
            <person name="Kong Y."/>
            <person name="Jiang Z."/>
            <person name="Chourrout D."/>
            <person name="Li R."/>
            <person name="Bao Z."/>
        </authorList>
    </citation>
    <scope>NUCLEOTIDE SEQUENCE [LARGE SCALE GENOMIC DNA]</scope>
    <source>
        <strain evidence="11 12">PY_sf001</strain>
    </source>
</reference>
<evidence type="ECO:0000256" key="4">
    <source>
        <dbReference type="ARBA" id="ARBA00022547"/>
    </source>
</evidence>
<evidence type="ECO:0000256" key="1">
    <source>
        <dbReference type="ARBA" id="ARBA00004325"/>
    </source>
</evidence>
<evidence type="ECO:0000256" key="10">
    <source>
        <dbReference type="SAM" id="Phobius"/>
    </source>
</evidence>
<dbReference type="EMBL" id="NEDP02005112">
    <property type="protein sequence ID" value="OWF43416.1"/>
    <property type="molecule type" value="Genomic_DNA"/>
</dbReference>
<comment type="subcellular location">
    <subcellularLocation>
        <location evidence="1">Mitochondrion membrane</location>
    </subcellularLocation>
</comment>
<dbReference type="GO" id="GO:0031966">
    <property type="term" value="C:mitochondrial membrane"/>
    <property type="evidence" value="ECO:0007669"/>
    <property type="project" value="UniProtKB-SubCell"/>
</dbReference>
<evidence type="ECO:0000256" key="6">
    <source>
        <dbReference type="ARBA" id="ARBA00023065"/>
    </source>
</evidence>
<keyword evidence="8 10" id="KW-0472">Membrane</keyword>
<evidence type="ECO:0000313" key="12">
    <source>
        <dbReference type="Proteomes" id="UP000242188"/>
    </source>
</evidence>
<keyword evidence="6" id="KW-0406">Ion transport</keyword>
<sequence length="112" mass="12427">MAAMAKKLNPLMLKGAELAKAQQPRLIRYWNIAKVEFAPPGLADGPQISKGFRQAIDYKRIPSLTMKQVIINGFVCAEIFVLYHIGRIVGKRSLVGFSKIEGCNSFSAMKKT</sequence>
<keyword evidence="3" id="KW-0813">Transport</keyword>
<evidence type="ECO:0000256" key="8">
    <source>
        <dbReference type="ARBA" id="ARBA00023136"/>
    </source>
</evidence>
<dbReference type="Proteomes" id="UP000242188">
    <property type="component" value="Unassembled WGS sequence"/>
</dbReference>
<dbReference type="Pfam" id="PF04718">
    <property type="entry name" value="ATP-synt_G"/>
    <property type="match status" value="1"/>
</dbReference>
<dbReference type="AlphaFoldDB" id="A0A210Q3U7"/>
<evidence type="ECO:0000256" key="2">
    <source>
        <dbReference type="ARBA" id="ARBA00005699"/>
    </source>
</evidence>
<evidence type="ECO:0000256" key="3">
    <source>
        <dbReference type="ARBA" id="ARBA00022448"/>
    </source>
</evidence>
<evidence type="ECO:0000256" key="7">
    <source>
        <dbReference type="ARBA" id="ARBA00023128"/>
    </source>
</evidence>
<organism evidence="11 12">
    <name type="scientific">Mizuhopecten yessoensis</name>
    <name type="common">Japanese scallop</name>
    <name type="synonym">Patinopecten yessoensis</name>
    <dbReference type="NCBI Taxonomy" id="6573"/>
    <lineage>
        <taxon>Eukaryota</taxon>
        <taxon>Metazoa</taxon>
        <taxon>Spiralia</taxon>
        <taxon>Lophotrochozoa</taxon>
        <taxon>Mollusca</taxon>
        <taxon>Bivalvia</taxon>
        <taxon>Autobranchia</taxon>
        <taxon>Pteriomorphia</taxon>
        <taxon>Pectinida</taxon>
        <taxon>Pectinoidea</taxon>
        <taxon>Pectinidae</taxon>
        <taxon>Mizuhopecten</taxon>
    </lineage>
</organism>
<proteinExistence type="inferred from homology"/>
<evidence type="ECO:0000256" key="9">
    <source>
        <dbReference type="ARBA" id="ARBA00023310"/>
    </source>
</evidence>
<accession>A0A210Q3U7</accession>
<feature type="transmembrane region" description="Helical" evidence="10">
    <location>
        <begin position="69"/>
        <end position="86"/>
    </location>
</feature>
<keyword evidence="10" id="KW-1133">Transmembrane helix</keyword>
<dbReference type="GO" id="GO:0015078">
    <property type="term" value="F:proton transmembrane transporter activity"/>
    <property type="evidence" value="ECO:0007669"/>
    <property type="project" value="InterPro"/>
</dbReference>
<dbReference type="GO" id="GO:0045259">
    <property type="term" value="C:proton-transporting ATP synthase complex"/>
    <property type="evidence" value="ECO:0007669"/>
    <property type="project" value="UniProtKB-KW"/>
</dbReference>
<comment type="caution">
    <text evidence="11">The sequence shown here is derived from an EMBL/GenBank/DDBJ whole genome shotgun (WGS) entry which is preliminary data.</text>
</comment>
<keyword evidence="10" id="KW-0812">Transmembrane</keyword>
<keyword evidence="9" id="KW-0066">ATP synthesis</keyword>
<dbReference type="GO" id="GO:0015986">
    <property type="term" value="P:proton motive force-driven ATP synthesis"/>
    <property type="evidence" value="ECO:0007669"/>
    <property type="project" value="InterPro"/>
</dbReference>
<name>A0A210Q3U7_MIZYE</name>
<protein>
    <submittedName>
        <fullName evidence="11">ATP synthase subunit g, mitochondrial</fullName>
    </submittedName>
</protein>
<keyword evidence="5" id="KW-0375">Hydrogen ion transport</keyword>
<dbReference type="InterPro" id="IPR006808">
    <property type="entry name" value="ATP_synth_F0_gsu_mt"/>
</dbReference>
<evidence type="ECO:0000313" key="11">
    <source>
        <dbReference type="EMBL" id="OWF43416.1"/>
    </source>
</evidence>
<keyword evidence="4" id="KW-0138">CF(0)</keyword>
<evidence type="ECO:0000256" key="5">
    <source>
        <dbReference type="ARBA" id="ARBA00022781"/>
    </source>
</evidence>
<keyword evidence="7" id="KW-0496">Mitochondrion</keyword>
<comment type="similarity">
    <text evidence="2">Belongs to the ATPase g subunit family.</text>
</comment>
<keyword evidence="12" id="KW-1185">Reference proteome</keyword>
<dbReference type="STRING" id="6573.A0A210Q3U7"/>